<name>A0A840IEU6_9ACTN</name>
<protein>
    <submittedName>
        <fullName evidence="3">DNA-binding MarR family transcriptional regulator</fullName>
    </submittedName>
</protein>
<accession>A0A840IEU6</accession>
<evidence type="ECO:0000256" key="1">
    <source>
        <dbReference type="SAM" id="MobiDB-lite"/>
    </source>
</evidence>
<proteinExistence type="predicted"/>
<dbReference type="GO" id="GO:0006950">
    <property type="term" value="P:response to stress"/>
    <property type="evidence" value="ECO:0007669"/>
    <property type="project" value="TreeGrafter"/>
</dbReference>
<dbReference type="Proteomes" id="UP000585272">
    <property type="component" value="Unassembled WGS sequence"/>
</dbReference>
<reference evidence="3 4" key="1">
    <citation type="submission" date="2020-08" db="EMBL/GenBank/DDBJ databases">
        <title>Genomic Encyclopedia of Archaeal and Bacterial Type Strains, Phase II (KMG-II): from individual species to whole genera.</title>
        <authorList>
            <person name="Goeker M."/>
        </authorList>
    </citation>
    <scope>NUCLEOTIDE SEQUENCE [LARGE SCALE GENOMIC DNA]</scope>
    <source>
        <strain evidence="3 4">DSM 23288</strain>
    </source>
</reference>
<dbReference type="InterPro" id="IPR039422">
    <property type="entry name" value="MarR/SlyA-like"/>
</dbReference>
<dbReference type="InterPro" id="IPR036390">
    <property type="entry name" value="WH_DNA-bd_sf"/>
</dbReference>
<dbReference type="SUPFAM" id="SSF46785">
    <property type="entry name" value="Winged helix' DNA-binding domain"/>
    <property type="match status" value="1"/>
</dbReference>
<evidence type="ECO:0000259" key="2">
    <source>
        <dbReference type="PROSITE" id="PS50995"/>
    </source>
</evidence>
<feature type="domain" description="HTH marR-type" evidence="2">
    <location>
        <begin position="9"/>
        <end position="141"/>
    </location>
</feature>
<organism evidence="3 4">
    <name type="scientific">Conexibacter arvalis</name>
    <dbReference type="NCBI Taxonomy" id="912552"/>
    <lineage>
        <taxon>Bacteria</taxon>
        <taxon>Bacillati</taxon>
        <taxon>Actinomycetota</taxon>
        <taxon>Thermoleophilia</taxon>
        <taxon>Solirubrobacterales</taxon>
        <taxon>Conexibacteraceae</taxon>
        <taxon>Conexibacter</taxon>
    </lineage>
</organism>
<dbReference type="InterPro" id="IPR036388">
    <property type="entry name" value="WH-like_DNA-bd_sf"/>
</dbReference>
<dbReference type="EMBL" id="JACHNU010000002">
    <property type="protein sequence ID" value="MBB4662594.1"/>
    <property type="molecule type" value="Genomic_DNA"/>
</dbReference>
<dbReference type="SMART" id="SM00347">
    <property type="entry name" value="HTH_MARR"/>
    <property type="match status" value="1"/>
</dbReference>
<gene>
    <name evidence="3" type="ORF">BDZ31_002180</name>
</gene>
<dbReference type="AlphaFoldDB" id="A0A840IEU6"/>
<keyword evidence="4" id="KW-1185">Reference proteome</keyword>
<dbReference type="Pfam" id="PF01047">
    <property type="entry name" value="MarR"/>
    <property type="match status" value="1"/>
</dbReference>
<dbReference type="PROSITE" id="PS50995">
    <property type="entry name" value="HTH_MARR_2"/>
    <property type="match status" value="1"/>
</dbReference>
<dbReference type="Gene3D" id="1.10.10.10">
    <property type="entry name" value="Winged helix-like DNA-binding domain superfamily/Winged helix DNA-binding domain"/>
    <property type="match status" value="1"/>
</dbReference>
<evidence type="ECO:0000313" key="3">
    <source>
        <dbReference type="EMBL" id="MBB4662594.1"/>
    </source>
</evidence>
<sequence>MCPPAPDAMHGVTFLMSKLGFHVSHRFAEAVAPLGLVPPHAGILRLVGEEPGQSQQALARKIGIAPNRLVALIDELERRELIRRDRSPTDRRVFALRLTAAGEEMDQRVRAIGAEHERTVTAALDDDERRTLAELLRRVAEEQGVPAGVHPGMRTLRAGAPTPRGRSGG</sequence>
<dbReference type="GO" id="GO:0003677">
    <property type="term" value="F:DNA binding"/>
    <property type="evidence" value="ECO:0007669"/>
    <property type="project" value="UniProtKB-KW"/>
</dbReference>
<keyword evidence="3" id="KW-0238">DNA-binding</keyword>
<dbReference type="PANTHER" id="PTHR33164">
    <property type="entry name" value="TRANSCRIPTIONAL REGULATOR, MARR FAMILY"/>
    <property type="match status" value="1"/>
</dbReference>
<dbReference type="RefSeq" id="WP_183341886.1">
    <property type="nucleotide sequence ID" value="NZ_JACHNU010000002.1"/>
</dbReference>
<dbReference type="GO" id="GO:0003700">
    <property type="term" value="F:DNA-binding transcription factor activity"/>
    <property type="evidence" value="ECO:0007669"/>
    <property type="project" value="InterPro"/>
</dbReference>
<dbReference type="InterPro" id="IPR000835">
    <property type="entry name" value="HTH_MarR-typ"/>
</dbReference>
<comment type="caution">
    <text evidence="3">The sequence shown here is derived from an EMBL/GenBank/DDBJ whole genome shotgun (WGS) entry which is preliminary data.</text>
</comment>
<dbReference type="PANTHER" id="PTHR33164:SF89">
    <property type="entry name" value="MARR FAMILY REGULATORY PROTEIN"/>
    <property type="match status" value="1"/>
</dbReference>
<dbReference type="PRINTS" id="PR00598">
    <property type="entry name" value="HTHMARR"/>
</dbReference>
<evidence type="ECO:0000313" key="4">
    <source>
        <dbReference type="Proteomes" id="UP000585272"/>
    </source>
</evidence>
<feature type="region of interest" description="Disordered" evidence="1">
    <location>
        <begin position="143"/>
        <end position="169"/>
    </location>
</feature>